<feature type="compositionally biased region" description="Basic residues" evidence="1">
    <location>
        <begin position="67"/>
        <end position="89"/>
    </location>
</feature>
<gene>
    <name evidence="3" type="ORF">DFP86_11854</name>
</gene>
<name>A0A4V3DU86_9NEIS</name>
<evidence type="ECO:0000313" key="4">
    <source>
        <dbReference type="Proteomes" id="UP000295611"/>
    </source>
</evidence>
<feature type="region of interest" description="Disordered" evidence="1">
    <location>
        <begin position="26"/>
        <end position="145"/>
    </location>
</feature>
<reference evidence="3 4" key="1">
    <citation type="submission" date="2019-03" db="EMBL/GenBank/DDBJ databases">
        <title>Genomic Encyclopedia of Type Strains, Phase III (KMG-III): the genomes of soil and plant-associated and newly described type strains.</title>
        <authorList>
            <person name="Whitman W."/>
        </authorList>
    </citation>
    <scope>NUCLEOTIDE SEQUENCE [LARGE SCALE GENOMIC DNA]</scope>
    <source>
        <strain evidence="3 4">CECT 8976</strain>
    </source>
</reference>
<evidence type="ECO:0000256" key="2">
    <source>
        <dbReference type="SAM" id="SignalP"/>
    </source>
</evidence>
<dbReference type="EMBL" id="SNZP01000018">
    <property type="protein sequence ID" value="TDR71642.1"/>
    <property type="molecule type" value="Genomic_DNA"/>
</dbReference>
<proteinExistence type="predicted"/>
<keyword evidence="2" id="KW-0732">Signal</keyword>
<dbReference type="AlphaFoldDB" id="A0A4V3DU86"/>
<dbReference type="Proteomes" id="UP000295611">
    <property type="component" value="Unassembled WGS sequence"/>
</dbReference>
<evidence type="ECO:0008006" key="5">
    <source>
        <dbReference type="Google" id="ProtNLM"/>
    </source>
</evidence>
<dbReference type="RefSeq" id="WP_133683835.1">
    <property type="nucleotide sequence ID" value="NZ_SNZP01000018.1"/>
</dbReference>
<protein>
    <recommendedName>
        <fullName evidence="5">Acid shock protein</fullName>
    </recommendedName>
</protein>
<accession>A0A4V3DU86</accession>
<feature type="compositionally biased region" description="Polar residues" evidence="1">
    <location>
        <begin position="54"/>
        <end position="64"/>
    </location>
</feature>
<keyword evidence="4" id="KW-1185">Reference proteome</keyword>
<feature type="signal peptide" evidence="2">
    <location>
        <begin position="1"/>
        <end position="24"/>
    </location>
</feature>
<feature type="compositionally biased region" description="Basic residues" evidence="1">
    <location>
        <begin position="96"/>
        <end position="145"/>
    </location>
</feature>
<comment type="caution">
    <text evidence="3">The sequence shown here is derived from an EMBL/GenBank/DDBJ whole genome shotgun (WGS) entry which is preliminary data.</text>
</comment>
<sequence length="145" mass="15210">MALKPFLTTLAASLLLCAASAALAEDTTPTDTPLPGDVQVSQPAASHHKIHKVQGSSNLVTADTGTKHRATHKKTASRKHAKHAAKRHGVTTGKPAAKKNKSTKAPVAHKAKTAHGKHVAKPARHGKPTPHKTAKTAKKVAHKKK</sequence>
<feature type="chain" id="PRO_5020521519" description="Acid shock protein" evidence="2">
    <location>
        <begin position="25"/>
        <end position="145"/>
    </location>
</feature>
<organism evidence="3 4">
    <name type="scientific">Paludibacterium purpuratum</name>
    <dbReference type="NCBI Taxonomy" id="1144873"/>
    <lineage>
        <taxon>Bacteria</taxon>
        <taxon>Pseudomonadati</taxon>
        <taxon>Pseudomonadota</taxon>
        <taxon>Betaproteobacteria</taxon>
        <taxon>Neisseriales</taxon>
        <taxon>Chromobacteriaceae</taxon>
        <taxon>Paludibacterium</taxon>
    </lineage>
</organism>
<evidence type="ECO:0000256" key="1">
    <source>
        <dbReference type="SAM" id="MobiDB-lite"/>
    </source>
</evidence>
<evidence type="ECO:0000313" key="3">
    <source>
        <dbReference type="EMBL" id="TDR71642.1"/>
    </source>
</evidence>